<dbReference type="AlphaFoldDB" id="A0A830HHV1"/>
<protein>
    <submittedName>
        <fullName evidence="1">Uncharacterized protein</fullName>
    </submittedName>
</protein>
<proteinExistence type="predicted"/>
<gene>
    <name evidence="1" type="ORF">PPROV_000363100</name>
</gene>
<dbReference type="Proteomes" id="UP000660262">
    <property type="component" value="Unassembled WGS sequence"/>
</dbReference>
<organism evidence="1 2">
    <name type="scientific">Pycnococcus provasolii</name>
    <dbReference type="NCBI Taxonomy" id="41880"/>
    <lineage>
        <taxon>Eukaryota</taxon>
        <taxon>Viridiplantae</taxon>
        <taxon>Chlorophyta</taxon>
        <taxon>Pseudoscourfieldiophyceae</taxon>
        <taxon>Pseudoscourfieldiales</taxon>
        <taxon>Pycnococcaceae</taxon>
        <taxon>Pycnococcus</taxon>
    </lineage>
</organism>
<sequence>MPHVESLQTLLQRWGVPNANRVSHKWRATLAPHVPETTTGELDANVLVHHLTSGTPCMLPTKYAARLHAAAGRDGLAHVTANDRGFKKQRLAMLGGWGAPGTPLVDDDNVTFCGSFTEALASPAGRVNLQAFHRDDDDGDKLLPALLDWPLPEMLFGDAAGANATATPLATRVDMATRVSQAGAVTWWHLDDGGEVTLQVALPVDVSARDSARPLVEPVIRDTRLEGSPVVVKVFIFVPREAYTMIFDDVECNKSGRWASLDIFDTPDWALPDADKLPIIMVAPLAAGGAPLLSPPNAPHYVVTEQDCCMCEQRVVLHAHMDEAWHFLSRARTWAEPPIVYPVLRAIFGDSEGGGGGGDGEAARGREDATFAAPDAICEALVAQHHDENVPRAWRERVTASLRCLRKNAKIVLPSAAVVETPPDRMEYSLEQQALLEASCEGKRGVVRLGWACSGGSKSNTSSSVGVEPGGWCSVIHESGKPRYGPERASFADAVKDRKNFIAARKQGRDALREAMLSACNVKV</sequence>
<name>A0A830HHV1_9CHLO</name>
<reference evidence="1" key="1">
    <citation type="submission" date="2020-10" db="EMBL/GenBank/DDBJ databases">
        <title>Unveiling of a novel bifunctional photoreceptor, Dualchrome1, isolated from a cosmopolitan green alga.</title>
        <authorList>
            <person name="Suzuki S."/>
            <person name="Kawachi M."/>
        </authorList>
    </citation>
    <scope>NUCLEOTIDE SEQUENCE</scope>
    <source>
        <strain evidence="1">NIES 2893</strain>
    </source>
</reference>
<dbReference type="OrthoDB" id="498425at2759"/>
<dbReference type="EMBL" id="BNJQ01000008">
    <property type="protein sequence ID" value="GHP04879.1"/>
    <property type="molecule type" value="Genomic_DNA"/>
</dbReference>
<evidence type="ECO:0000313" key="2">
    <source>
        <dbReference type="Proteomes" id="UP000660262"/>
    </source>
</evidence>
<keyword evidence="2" id="KW-1185">Reference proteome</keyword>
<comment type="caution">
    <text evidence="1">The sequence shown here is derived from an EMBL/GenBank/DDBJ whole genome shotgun (WGS) entry which is preliminary data.</text>
</comment>
<accession>A0A830HHV1</accession>
<evidence type="ECO:0000313" key="1">
    <source>
        <dbReference type="EMBL" id="GHP04879.1"/>
    </source>
</evidence>